<keyword evidence="4" id="KW-0547">Nucleotide-binding</keyword>
<dbReference type="InterPro" id="IPR017871">
    <property type="entry name" value="ABC_transporter-like_CS"/>
</dbReference>
<gene>
    <name evidence="10" type="ordered locus">DP1394</name>
</gene>
<keyword evidence="2" id="KW-1003">Cell membrane</keyword>
<accession>Q6ANF1</accession>
<dbReference type="SMART" id="SM00382">
    <property type="entry name" value="AAA"/>
    <property type="match status" value="1"/>
</dbReference>
<dbReference type="InterPro" id="IPR050093">
    <property type="entry name" value="ABC_SmlMolc_Importer"/>
</dbReference>
<feature type="domain" description="ABC transporter" evidence="9">
    <location>
        <begin position="38"/>
        <end position="270"/>
    </location>
</feature>
<sequence length="380" mass="41786">MGTSCPAKFILGLSIYYTRDPAYPPNRGSLMNSQDTILQIKNVSKSYDEQNIIENVSLSLARGEIGCLLGPSGCGKTTLLRTIAGFEEIQSGRIEINGEVVSAAGMSRSPEKRSVGMVFQDYALFPHLSVEQNIAFGIREKPRPRQKEKVRSLLKLVGLEDALGKYPHELSGGQQQRVALARALAPEPELLLLDEPFSNLDALLRDRLTIEVRDILKKSGTTGLLVTHNQYEAFSVADKIGLLFHGKMQQWDSCHNIYHQPATAEVATFIGDGALICGRVMEAGEIECALGLLKTNISGPHKRGDEVRVLIRPEEIHCGEDGEIEARVTHKSFRGGSSLYQLKLGSGEICQTLTFAREELRVGASVKISHRLEQISCFAK</sequence>
<evidence type="ECO:0000313" key="11">
    <source>
        <dbReference type="Proteomes" id="UP000000602"/>
    </source>
</evidence>
<dbReference type="CDD" id="cd03259">
    <property type="entry name" value="ABC_Carb_Solutes_like"/>
    <property type="match status" value="1"/>
</dbReference>
<dbReference type="PROSITE" id="PS50893">
    <property type="entry name" value="ABC_TRANSPORTER_2"/>
    <property type="match status" value="1"/>
</dbReference>
<dbReference type="SUPFAM" id="SSF50331">
    <property type="entry name" value="MOP-like"/>
    <property type="match status" value="1"/>
</dbReference>
<dbReference type="GO" id="GO:0016887">
    <property type="term" value="F:ATP hydrolysis activity"/>
    <property type="evidence" value="ECO:0007669"/>
    <property type="project" value="InterPro"/>
</dbReference>
<keyword evidence="1" id="KW-0813">Transport</keyword>
<dbReference type="AlphaFoldDB" id="Q6ANF1"/>
<keyword evidence="6" id="KW-0408">Iron</keyword>
<dbReference type="PANTHER" id="PTHR42781:SF4">
    <property type="entry name" value="SPERMIDINE_PUTRESCINE IMPORT ATP-BINDING PROTEIN POTA"/>
    <property type="match status" value="1"/>
</dbReference>
<evidence type="ECO:0000256" key="7">
    <source>
        <dbReference type="ARBA" id="ARBA00023065"/>
    </source>
</evidence>
<dbReference type="Pfam" id="PF08402">
    <property type="entry name" value="TOBE_2"/>
    <property type="match status" value="1"/>
</dbReference>
<dbReference type="InterPro" id="IPR003593">
    <property type="entry name" value="AAA+_ATPase"/>
</dbReference>
<dbReference type="STRING" id="177439.DP1394"/>
<dbReference type="Pfam" id="PF00005">
    <property type="entry name" value="ABC_tran"/>
    <property type="match status" value="1"/>
</dbReference>
<dbReference type="FunFam" id="3.40.50.300:FF:000425">
    <property type="entry name" value="Probable ABC transporter, ATP-binding subunit"/>
    <property type="match status" value="1"/>
</dbReference>
<evidence type="ECO:0000256" key="2">
    <source>
        <dbReference type="ARBA" id="ARBA00022475"/>
    </source>
</evidence>
<protein>
    <submittedName>
        <fullName evidence="10">Related to putrescine ABC transporter, ATP-binding protein (PotG)</fullName>
    </submittedName>
</protein>
<dbReference type="Proteomes" id="UP000000602">
    <property type="component" value="Chromosome"/>
</dbReference>
<proteinExistence type="predicted"/>
<dbReference type="GO" id="GO:0043190">
    <property type="term" value="C:ATP-binding cassette (ABC) transporter complex"/>
    <property type="evidence" value="ECO:0007669"/>
    <property type="project" value="InterPro"/>
</dbReference>
<dbReference type="eggNOG" id="COG3842">
    <property type="taxonomic scope" value="Bacteria"/>
</dbReference>
<evidence type="ECO:0000256" key="4">
    <source>
        <dbReference type="ARBA" id="ARBA00022741"/>
    </source>
</evidence>
<evidence type="ECO:0000256" key="5">
    <source>
        <dbReference type="ARBA" id="ARBA00022840"/>
    </source>
</evidence>
<dbReference type="Gene3D" id="3.40.50.300">
    <property type="entry name" value="P-loop containing nucleotide triphosphate hydrolases"/>
    <property type="match status" value="1"/>
</dbReference>
<dbReference type="InterPro" id="IPR008995">
    <property type="entry name" value="Mo/tungstate-bd_C_term_dom"/>
</dbReference>
<keyword evidence="5 10" id="KW-0067">ATP-binding</keyword>
<evidence type="ECO:0000256" key="3">
    <source>
        <dbReference type="ARBA" id="ARBA00022496"/>
    </source>
</evidence>
<dbReference type="InterPro" id="IPR015853">
    <property type="entry name" value="ABC_transpr_FbpC"/>
</dbReference>
<evidence type="ECO:0000313" key="10">
    <source>
        <dbReference type="EMBL" id="CAG36123.1"/>
    </source>
</evidence>
<dbReference type="KEGG" id="dps:DP1394"/>
<name>Q6ANF1_DESPS</name>
<dbReference type="SUPFAM" id="SSF52540">
    <property type="entry name" value="P-loop containing nucleoside triphosphate hydrolases"/>
    <property type="match status" value="1"/>
</dbReference>
<keyword evidence="8" id="KW-0472">Membrane</keyword>
<dbReference type="GO" id="GO:0015408">
    <property type="term" value="F:ABC-type ferric iron transporter activity"/>
    <property type="evidence" value="ECO:0007669"/>
    <property type="project" value="InterPro"/>
</dbReference>
<dbReference type="GO" id="GO:0015697">
    <property type="term" value="P:quaternary ammonium group transport"/>
    <property type="evidence" value="ECO:0007669"/>
    <property type="project" value="UniProtKB-ARBA"/>
</dbReference>
<dbReference type="GO" id="GO:0005524">
    <property type="term" value="F:ATP binding"/>
    <property type="evidence" value="ECO:0007669"/>
    <property type="project" value="UniProtKB-KW"/>
</dbReference>
<dbReference type="InterPro" id="IPR027417">
    <property type="entry name" value="P-loop_NTPase"/>
</dbReference>
<dbReference type="InterPro" id="IPR003439">
    <property type="entry name" value="ABC_transporter-like_ATP-bd"/>
</dbReference>
<dbReference type="PANTHER" id="PTHR42781">
    <property type="entry name" value="SPERMIDINE/PUTRESCINE IMPORT ATP-BINDING PROTEIN POTA"/>
    <property type="match status" value="1"/>
</dbReference>
<evidence type="ECO:0000256" key="1">
    <source>
        <dbReference type="ARBA" id="ARBA00022448"/>
    </source>
</evidence>
<dbReference type="InterPro" id="IPR013611">
    <property type="entry name" value="Transp-assoc_OB_typ2"/>
</dbReference>
<dbReference type="Gene3D" id="2.40.50.100">
    <property type="match status" value="1"/>
</dbReference>
<reference evidence="11" key="1">
    <citation type="journal article" date="2004" name="Environ. Microbiol.">
        <title>The genome of Desulfotalea psychrophila, a sulfate-reducing bacterium from permanently cold Arctic sediments.</title>
        <authorList>
            <person name="Rabus R."/>
            <person name="Ruepp A."/>
            <person name="Frickey T."/>
            <person name="Rattei T."/>
            <person name="Fartmann B."/>
            <person name="Stark M."/>
            <person name="Bauer M."/>
            <person name="Zibat A."/>
            <person name="Lombardot T."/>
            <person name="Becker I."/>
            <person name="Amann J."/>
            <person name="Gellner K."/>
            <person name="Teeling H."/>
            <person name="Leuschner W.D."/>
            <person name="Gloeckner F.-O."/>
            <person name="Lupas A.N."/>
            <person name="Amann R."/>
            <person name="Klenk H.-P."/>
        </authorList>
    </citation>
    <scope>NUCLEOTIDE SEQUENCE [LARGE SCALE GENOMIC DNA]</scope>
    <source>
        <strain evidence="11">DSM 12343 / LSv54</strain>
    </source>
</reference>
<evidence type="ECO:0000256" key="8">
    <source>
        <dbReference type="ARBA" id="ARBA00023136"/>
    </source>
</evidence>
<evidence type="ECO:0000259" key="9">
    <source>
        <dbReference type="PROSITE" id="PS50893"/>
    </source>
</evidence>
<keyword evidence="3" id="KW-0410">Iron transport</keyword>
<evidence type="ECO:0000256" key="6">
    <source>
        <dbReference type="ARBA" id="ARBA00023004"/>
    </source>
</evidence>
<keyword evidence="7" id="KW-0406">Ion transport</keyword>
<dbReference type="PROSITE" id="PS00211">
    <property type="entry name" value="ABC_TRANSPORTER_1"/>
    <property type="match status" value="1"/>
</dbReference>
<keyword evidence="11" id="KW-1185">Reference proteome</keyword>
<dbReference type="HOGENOM" id="CLU_000604_1_1_7"/>
<dbReference type="EMBL" id="CR522870">
    <property type="protein sequence ID" value="CAG36123.1"/>
    <property type="molecule type" value="Genomic_DNA"/>
</dbReference>
<organism evidence="10 11">
    <name type="scientific">Desulfotalea psychrophila (strain LSv54 / DSM 12343)</name>
    <dbReference type="NCBI Taxonomy" id="177439"/>
    <lineage>
        <taxon>Bacteria</taxon>
        <taxon>Pseudomonadati</taxon>
        <taxon>Thermodesulfobacteriota</taxon>
        <taxon>Desulfobulbia</taxon>
        <taxon>Desulfobulbales</taxon>
        <taxon>Desulfocapsaceae</taxon>
        <taxon>Desulfotalea</taxon>
    </lineage>
</organism>